<keyword evidence="5 8" id="KW-0560">Oxidoreductase</keyword>
<keyword evidence="3" id="KW-0847">Vitamin C</keyword>
<comment type="cofactor">
    <cofactor evidence="1">
        <name>L-ascorbate</name>
        <dbReference type="ChEBI" id="CHEBI:38290"/>
    </cofactor>
</comment>
<evidence type="ECO:0000313" key="8">
    <source>
        <dbReference type="EMBL" id="MFD2206049.1"/>
    </source>
</evidence>
<evidence type="ECO:0000256" key="6">
    <source>
        <dbReference type="ARBA" id="ARBA00023004"/>
    </source>
</evidence>
<dbReference type="SMART" id="SM00702">
    <property type="entry name" value="P4Hc"/>
    <property type="match status" value="1"/>
</dbReference>
<dbReference type="GO" id="GO:0016491">
    <property type="term" value="F:oxidoreductase activity"/>
    <property type="evidence" value="ECO:0007669"/>
    <property type="project" value="UniProtKB-KW"/>
</dbReference>
<comment type="caution">
    <text evidence="8">The sequence shown here is derived from an EMBL/GenBank/DDBJ whole genome shotgun (WGS) entry which is preliminary data.</text>
</comment>
<sequence length="190" mass="21238">MKMTRPCVREKVLSSRECRQLIDFFEQSQDVASAKLAGGVKSSIRECQYLWLDDGDETAWIFGKLAKLVSRVNQDWFEFDLEDFKEGLQLIRYDAPIDPTAPAGHYGAHMDIGSSGSTITRKLSISIQLTHGAAYNGGELIVDNEGRDWTAPKDQGTAVVFSSFLQHQVRPVTKGTRYALVAWVHGPAFR</sequence>
<keyword evidence="2" id="KW-0479">Metal-binding</keyword>
<proteinExistence type="predicted"/>
<gene>
    <name evidence="8" type="ORF">ACFSKO_10515</name>
</gene>
<evidence type="ECO:0000259" key="7">
    <source>
        <dbReference type="PROSITE" id="PS51471"/>
    </source>
</evidence>
<dbReference type="InterPro" id="IPR044862">
    <property type="entry name" value="Pro_4_hyd_alph_FE2OG_OXY"/>
</dbReference>
<dbReference type="InterPro" id="IPR006620">
    <property type="entry name" value="Pro_4_hyd_alph"/>
</dbReference>
<evidence type="ECO:0000256" key="3">
    <source>
        <dbReference type="ARBA" id="ARBA00022896"/>
    </source>
</evidence>
<feature type="domain" description="Fe2OG dioxygenase" evidence="7">
    <location>
        <begin position="84"/>
        <end position="186"/>
    </location>
</feature>
<protein>
    <submittedName>
        <fullName evidence="8">2OG-Fe(II) oxygenase</fullName>
        <ecNumber evidence="8">1.14.11.-</ecNumber>
    </submittedName>
</protein>
<organism evidence="8 9">
    <name type="scientific">Kiloniella antarctica</name>
    <dbReference type="NCBI Taxonomy" id="1550907"/>
    <lineage>
        <taxon>Bacteria</taxon>
        <taxon>Pseudomonadati</taxon>
        <taxon>Pseudomonadota</taxon>
        <taxon>Alphaproteobacteria</taxon>
        <taxon>Rhodospirillales</taxon>
        <taxon>Kiloniellaceae</taxon>
        <taxon>Kiloniella</taxon>
    </lineage>
</organism>
<evidence type="ECO:0000313" key="9">
    <source>
        <dbReference type="Proteomes" id="UP001597294"/>
    </source>
</evidence>
<dbReference type="EC" id="1.14.11.-" evidence="8"/>
<reference evidence="9" key="1">
    <citation type="journal article" date="2019" name="Int. J. Syst. Evol. Microbiol.">
        <title>The Global Catalogue of Microorganisms (GCM) 10K type strain sequencing project: providing services to taxonomists for standard genome sequencing and annotation.</title>
        <authorList>
            <consortium name="The Broad Institute Genomics Platform"/>
            <consortium name="The Broad Institute Genome Sequencing Center for Infectious Disease"/>
            <person name="Wu L."/>
            <person name="Ma J."/>
        </authorList>
    </citation>
    <scope>NUCLEOTIDE SEQUENCE [LARGE SCALE GENOMIC DNA]</scope>
    <source>
        <strain evidence="9">CGMCC 4.7192</strain>
    </source>
</reference>
<dbReference type="EMBL" id="JBHUII010000004">
    <property type="protein sequence ID" value="MFD2206049.1"/>
    <property type="molecule type" value="Genomic_DNA"/>
</dbReference>
<evidence type="ECO:0000256" key="1">
    <source>
        <dbReference type="ARBA" id="ARBA00001961"/>
    </source>
</evidence>
<dbReference type="RefSeq" id="WP_380251251.1">
    <property type="nucleotide sequence ID" value="NZ_JBHUII010000004.1"/>
</dbReference>
<dbReference type="Pfam" id="PF13640">
    <property type="entry name" value="2OG-FeII_Oxy_3"/>
    <property type="match status" value="1"/>
</dbReference>
<dbReference type="InterPro" id="IPR005123">
    <property type="entry name" value="Oxoglu/Fe-dep_dioxygenase_dom"/>
</dbReference>
<keyword evidence="6" id="KW-0408">Iron</keyword>
<evidence type="ECO:0000256" key="4">
    <source>
        <dbReference type="ARBA" id="ARBA00022964"/>
    </source>
</evidence>
<evidence type="ECO:0000256" key="2">
    <source>
        <dbReference type="ARBA" id="ARBA00022723"/>
    </source>
</evidence>
<dbReference type="Gene3D" id="2.60.120.620">
    <property type="entry name" value="q2cbj1_9rhob like domain"/>
    <property type="match status" value="1"/>
</dbReference>
<keyword evidence="4" id="KW-0223">Dioxygenase</keyword>
<evidence type="ECO:0000256" key="5">
    <source>
        <dbReference type="ARBA" id="ARBA00023002"/>
    </source>
</evidence>
<name>A0ABW5BKH7_9PROT</name>
<dbReference type="Proteomes" id="UP001597294">
    <property type="component" value="Unassembled WGS sequence"/>
</dbReference>
<accession>A0ABW5BKH7</accession>
<dbReference type="PROSITE" id="PS51471">
    <property type="entry name" value="FE2OG_OXY"/>
    <property type="match status" value="1"/>
</dbReference>
<keyword evidence="9" id="KW-1185">Reference proteome</keyword>